<dbReference type="EMBL" id="RCMI01000356">
    <property type="protein sequence ID" value="KAG2915375.1"/>
    <property type="molecule type" value="Genomic_DNA"/>
</dbReference>
<dbReference type="Proteomes" id="UP000774804">
    <property type="component" value="Unassembled WGS sequence"/>
</dbReference>
<protein>
    <submittedName>
        <fullName evidence="3">Uncharacterized protein</fullName>
    </submittedName>
</protein>
<feature type="region of interest" description="Disordered" evidence="1">
    <location>
        <begin position="58"/>
        <end position="122"/>
    </location>
</feature>
<evidence type="ECO:0000313" key="2">
    <source>
        <dbReference type="EMBL" id="KAG2915375.1"/>
    </source>
</evidence>
<dbReference type="AlphaFoldDB" id="A0A8T1CQ91"/>
<feature type="compositionally biased region" description="Polar residues" evidence="1">
    <location>
        <begin position="62"/>
        <end position="72"/>
    </location>
</feature>
<comment type="caution">
    <text evidence="3">The sequence shown here is derived from an EMBL/GenBank/DDBJ whole genome shotgun (WGS) entry which is preliminary data.</text>
</comment>
<evidence type="ECO:0000313" key="5">
    <source>
        <dbReference type="Proteomes" id="UP000736787"/>
    </source>
</evidence>
<gene>
    <name evidence="2" type="ORF">PC115_g11371</name>
    <name evidence="3" type="ORF">PC117_g14934</name>
    <name evidence="4" type="ORF">PC129_g18670</name>
</gene>
<dbReference type="EMBL" id="RCMV01001109">
    <property type="protein sequence ID" value="KAG3210329.1"/>
    <property type="molecule type" value="Genomic_DNA"/>
</dbReference>
<reference evidence="3" key="1">
    <citation type="submission" date="2018-10" db="EMBL/GenBank/DDBJ databases">
        <title>Effector identification in a new, highly contiguous assembly of the strawberry crown rot pathogen Phytophthora cactorum.</title>
        <authorList>
            <person name="Armitage A.D."/>
            <person name="Nellist C.F."/>
            <person name="Bates H."/>
            <person name="Vickerstaff R.J."/>
            <person name="Harrison R.J."/>
        </authorList>
    </citation>
    <scope>NUCLEOTIDE SEQUENCE</scope>
    <source>
        <strain evidence="2">4032</strain>
        <strain evidence="3">4040</strain>
        <strain evidence="4">P421</strain>
    </source>
</reference>
<evidence type="ECO:0000313" key="4">
    <source>
        <dbReference type="EMBL" id="KAG3210329.1"/>
    </source>
</evidence>
<evidence type="ECO:0000313" key="3">
    <source>
        <dbReference type="EMBL" id="KAG2926186.1"/>
    </source>
</evidence>
<organism evidence="3 5">
    <name type="scientific">Phytophthora cactorum</name>
    <dbReference type="NCBI Taxonomy" id="29920"/>
    <lineage>
        <taxon>Eukaryota</taxon>
        <taxon>Sar</taxon>
        <taxon>Stramenopiles</taxon>
        <taxon>Oomycota</taxon>
        <taxon>Peronosporomycetes</taxon>
        <taxon>Peronosporales</taxon>
        <taxon>Peronosporaceae</taxon>
        <taxon>Phytophthora</taxon>
    </lineage>
</organism>
<dbReference type="Proteomes" id="UP000760860">
    <property type="component" value="Unassembled WGS sequence"/>
</dbReference>
<sequence length="167" mass="18152">MSEILAISGSDIFFTHRQLGLVEAEGSSLAVLVKKAPTANKANEITASKLAAGAVCDRRVQRSSTGATGQQSRRVRRRDDDGEKSGRQEVKEAVSRQSRLRGRAMDGRCGPPNSQFQCGQGRRDKAANLTRGVLRLCGAGLTQLREERLTERVGEDEQDTVRTEVVG</sequence>
<evidence type="ECO:0000256" key="1">
    <source>
        <dbReference type="SAM" id="MobiDB-lite"/>
    </source>
</evidence>
<dbReference type="EMBL" id="RCMK01000482">
    <property type="protein sequence ID" value="KAG2926186.1"/>
    <property type="molecule type" value="Genomic_DNA"/>
</dbReference>
<feature type="compositionally biased region" description="Basic and acidic residues" evidence="1">
    <location>
        <begin position="77"/>
        <end position="94"/>
    </location>
</feature>
<dbReference type="Proteomes" id="UP000736787">
    <property type="component" value="Unassembled WGS sequence"/>
</dbReference>
<name>A0A8T1CQ91_9STRA</name>
<proteinExistence type="predicted"/>
<accession>A0A8T1CQ91</accession>